<sequence length="422" mass="46916">MKLEMKIKDAISPPRAGEIKIHNASTKRPLMRSVAVMNKHSHLRRRRRGLTVAGAVLFSCVLFSMSQTGQPPKPVEIDILVMHPGLNRSEATEWILFQSSDEQGFPVEYYLDVPSVICGDSQCDIITVRLFWDPLGNVVRYSFPEGGTLTKRGHKQFTDADHSKLLQILQDRESSMKNVAATDVVSPAEAQTGDEIDGASGATLLSDKSAIVPGAVYTCYNLWHWANSDIQETILSISEDKMTNEQLLQYLASERQERMAFAIEQLTERGAGDAATTQAVFELALQGNVELASRGLEYFESRGADTYYVAIEKLFAQSAEKQRVLYLSSLNATDLEAPAGFYDRLSTSLSSLESYYEVHLLLNLMNARNPSSAAVASNTLPLLESKSFLIGRKAYNFLMEEELAPEQTARLDAFQQKNADRL</sequence>
<dbReference type="AlphaFoldDB" id="A0A6C2UTF2"/>
<organism evidence="1 2">
    <name type="scientific">Pontiella sulfatireligans</name>
    <dbReference type="NCBI Taxonomy" id="2750658"/>
    <lineage>
        <taxon>Bacteria</taxon>
        <taxon>Pseudomonadati</taxon>
        <taxon>Kiritimatiellota</taxon>
        <taxon>Kiritimatiellia</taxon>
        <taxon>Kiritimatiellales</taxon>
        <taxon>Pontiellaceae</taxon>
        <taxon>Pontiella</taxon>
    </lineage>
</organism>
<evidence type="ECO:0000313" key="2">
    <source>
        <dbReference type="Proteomes" id="UP000346198"/>
    </source>
</evidence>
<gene>
    <name evidence="1" type="ORF">SCARR_04570</name>
</gene>
<proteinExistence type="predicted"/>
<keyword evidence="2" id="KW-1185">Reference proteome</keyword>
<dbReference type="EMBL" id="CAAHFH010000002">
    <property type="protein sequence ID" value="VGO22487.1"/>
    <property type="molecule type" value="Genomic_DNA"/>
</dbReference>
<name>A0A6C2UTF2_9BACT</name>
<reference evidence="1 2" key="1">
    <citation type="submission" date="2019-04" db="EMBL/GenBank/DDBJ databases">
        <authorList>
            <person name="Van Vliet M D."/>
        </authorList>
    </citation>
    <scope>NUCLEOTIDE SEQUENCE [LARGE SCALE GENOMIC DNA]</scope>
    <source>
        <strain evidence="1 2">F21</strain>
    </source>
</reference>
<protein>
    <submittedName>
        <fullName evidence="1">Uncharacterized protein</fullName>
    </submittedName>
</protein>
<dbReference type="Proteomes" id="UP000346198">
    <property type="component" value="Unassembled WGS sequence"/>
</dbReference>
<accession>A0A6C2UTF2</accession>
<evidence type="ECO:0000313" key="1">
    <source>
        <dbReference type="EMBL" id="VGO22487.1"/>
    </source>
</evidence>